<evidence type="ECO:0000259" key="4">
    <source>
        <dbReference type="Pfam" id="PF26168"/>
    </source>
</evidence>
<accession>A0AA38T5M9</accession>
<evidence type="ECO:0000256" key="1">
    <source>
        <dbReference type="ARBA" id="ARBA00009995"/>
    </source>
</evidence>
<evidence type="ECO:0000256" key="3">
    <source>
        <dbReference type="ARBA" id="ARBA00022679"/>
    </source>
</evidence>
<keyword evidence="3" id="KW-0808">Transferase</keyword>
<proteinExistence type="inferred from homology"/>
<dbReference type="GO" id="GO:0008194">
    <property type="term" value="F:UDP-glycosyltransferase activity"/>
    <property type="evidence" value="ECO:0007669"/>
    <property type="project" value="InterPro"/>
</dbReference>
<dbReference type="PANTHER" id="PTHR48044">
    <property type="entry name" value="GLYCOSYLTRANSFERASE"/>
    <property type="match status" value="1"/>
</dbReference>
<dbReference type="Gene3D" id="3.40.50.2000">
    <property type="entry name" value="Glycogen Phosphorylase B"/>
    <property type="match status" value="3"/>
</dbReference>
<comment type="similarity">
    <text evidence="1">Belongs to the UDP-glycosyltransferase family.</text>
</comment>
<dbReference type="FunFam" id="3.40.50.2000:FF:000060">
    <property type="entry name" value="Glycosyltransferase"/>
    <property type="match status" value="1"/>
</dbReference>
<feature type="domain" description="Glycosyltransferase N-terminal" evidence="4">
    <location>
        <begin position="22"/>
        <end position="240"/>
    </location>
</feature>
<dbReference type="EMBL" id="JARYMX010000006">
    <property type="protein sequence ID" value="KAJ9544748.1"/>
    <property type="molecule type" value="Genomic_DNA"/>
</dbReference>
<evidence type="ECO:0000313" key="5">
    <source>
        <dbReference type="EMBL" id="KAJ9544748.1"/>
    </source>
</evidence>
<comment type="caution">
    <text evidence="5">The sequence shown here is derived from an EMBL/GenBank/DDBJ whole genome shotgun (WGS) entry which is preliminary data.</text>
</comment>
<sequence>MNPAAHGPSHDSHGPGPGLLVAHGHLNQFASLSRLISTYNIAVHFVSTTTHVHQLCSRLHHVDPPSATVSELIHFHELPIPSFTSRTPHHSGRFPSHLQPAFESTLHLRGPFTDLVLSLSGSAPRVAVVHDFMMSYVVQDIHRMPNVETYVFSALSAFDSFCRTGKEFPEILYGLPSQDGCLSLEFQEFVKLQQRHDGFHVGTLFDSSRAIESEYIEYLEREEEMNDKKKKKLWAVGPINSGQQTFVTPPRSVIYVSFGTTTTFSNEQVEELANGLERSPQQFVWVARVADKGDVFVEEAKMIELPNGFEERIKGRGLVVRGWTPQMAILGHAATGGFMSHCGWNSTMESISMGVQWPLGRCILINHEMHFSSLRIRLAVVDWERRDELVTAMVVEDVIRKIMDSSEGEEMQKLAVEVGGIVQRSATDGGISRKEIESFISYIQRPN</sequence>
<name>A0AA38T5M9_9ASTR</name>
<dbReference type="InterPro" id="IPR058980">
    <property type="entry name" value="Glyco_transf_N"/>
</dbReference>
<reference evidence="5" key="1">
    <citation type="submission" date="2023-03" db="EMBL/GenBank/DDBJ databases">
        <title>Chromosome-scale reference genome and RAD-based genetic map of yellow starthistle (Centaurea solstitialis) reveal putative structural variation and QTLs associated with invader traits.</title>
        <authorList>
            <person name="Reatini B."/>
            <person name="Cang F.A."/>
            <person name="Jiang Q."/>
            <person name="Mckibben M.T.W."/>
            <person name="Barker M.S."/>
            <person name="Rieseberg L.H."/>
            <person name="Dlugosch K.M."/>
        </authorList>
    </citation>
    <scope>NUCLEOTIDE SEQUENCE</scope>
    <source>
        <strain evidence="5">CAN-66</strain>
        <tissue evidence="5">Leaf</tissue>
    </source>
</reference>
<dbReference type="Pfam" id="PF00201">
    <property type="entry name" value="UDPGT"/>
    <property type="match status" value="1"/>
</dbReference>
<dbReference type="GO" id="GO:0016138">
    <property type="term" value="P:glycoside biosynthetic process"/>
    <property type="evidence" value="ECO:0007669"/>
    <property type="project" value="UniProtKB-ARBA"/>
</dbReference>
<dbReference type="AlphaFoldDB" id="A0AA38T5M9"/>
<dbReference type="SUPFAM" id="SSF53756">
    <property type="entry name" value="UDP-Glycosyltransferase/glycogen phosphorylase"/>
    <property type="match status" value="1"/>
</dbReference>
<keyword evidence="6" id="KW-1185">Reference proteome</keyword>
<dbReference type="InterPro" id="IPR002213">
    <property type="entry name" value="UDP_glucos_trans"/>
</dbReference>
<gene>
    <name evidence="5" type="ORF">OSB04_024455</name>
</gene>
<dbReference type="Proteomes" id="UP001172457">
    <property type="component" value="Chromosome 6"/>
</dbReference>
<dbReference type="Pfam" id="PF26168">
    <property type="entry name" value="Glyco_transf_N"/>
    <property type="match status" value="1"/>
</dbReference>
<organism evidence="5 6">
    <name type="scientific">Centaurea solstitialis</name>
    <name type="common">yellow star-thistle</name>
    <dbReference type="NCBI Taxonomy" id="347529"/>
    <lineage>
        <taxon>Eukaryota</taxon>
        <taxon>Viridiplantae</taxon>
        <taxon>Streptophyta</taxon>
        <taxon>Embryophyta</taxon>
        <taxon>Tracheophyta</taxon>
        <taxon>Spermatophyta</taxon>
        <taxon>Magnoliopsida</taxon>
        <taxon>eudicotyledons</taxon>
        <taxon>Gunneridae</taxon>
        <taxon>Pentapetalae</taxon>
        <taxon>asterids</taxon>
        <taxon>campanulids</taxon>
        <taxon>Asterales</taxon>
        <taxon>Asteraceae</taxon>
        <taxon>Carduoideae</taxon>
        <taxon>Cardueae</taxon>
        <taxon>Centaureinae</taxon>
        <taxon>Centaurea</taxon>
    </lineage>
</organism>
<evidence type="ECO:0000313" key="6">
    <source>
        <dbReference type="Proteomes" id="UP001172457"/>
    </source>
</evidence>
<dbReference type="CDD" id="cd03784">
    <property type="entry name" value="GT1_Gtf-like"/>
    <property type="match status" value="1"/>
</dbReference>
<dbReference type="PANTHER" id="PTHR48044:SF23">
    <property type="entry name" value="ANTHOCYANIDIN 3-O-GLUCOSYLTRANSFERASE-LIKE"/>
    <property type="match status" value="1"/>
</dbReference>
<keyword evidence="2" id="KW-0328">Glycosyltransferase</keyword>
<protein>
    <recommendedName>
        <fullName evidence="4">Glycosyltransferase N-terminal domain-containing protein</fullName>
    </recommendedName>
</protein>
<evidence type="ECO:0000256" key="2">
    <source>
        <dbReference type="ARBA" id="ARBA00022676"/>
    </source>
</evidence>